<protein>
    <recommendedName>
        <fullName evidence="5">STI1/HOP DP domain-containing protein</fullName>
    </recommendedName>
</protein>
<dbReference type="SMART" id="SM00028">
    <property type="entry name" value="TPR"/>
    <property type="match status" value="3"/>
</dbReference>
<evidence type="ECO:0000256" key="1">
    <source>
        <dbReference type="ARBA" id="ARBA00022737"/>
    </source>
</evidence>
<evidence type="ECO:0000256" key="3">
    <source>
        <dbReference type="PROSITE-ProRule" id="PRU00339"/>
    </source>
</evidence>
<dbReference type="PANTHER" id="PTHR45831">
    <property type="entry name" value="LD24721P"/>
    <property type="match status" value="1"/>
</dbReference>
<accession>A0A9W6ZRV8</accession>
<name>A0A9W6ZRV8_9STRA</name>
<feature type="non-terminal residue" evidence="6">
    <location>
        <position position="223"/>
    </location>
</feature>
<keyword evidence="2 3" id="KW-0802">TPR repeat</keyword>
<dbReference type="Pfam" id="PF13181">
    <property type="entry name" value="TPR_8"/>
    <property type="match status" value="1"/>
</dbReference>
<feature type="domain" description="STI1/HOP DP" evidence="5">
    <location>
        <begin position="2"/>
        <end position="42"/>
    </location>
</feature>
<evidence type="ECO:0000313" key="6">
    <source>
        <dbReference type="EMBL" id="GMH56003.1"/>
    </source>
</evidence>
<dbReference type="GO" id="GO:0060090">
    <property type="term" value="F:molecular adaptor activity"/>
    <property type="evidence" value="ECO:0007669"/>
    <property type="project" value="TreeGrafter"/>
</dbReference>
<dbReference type="OrthoDB" id="2423701at2759"/>
<dbReference type="Gene3D" id="1.25.40.10">
    <property type="entry name" value="Tetratricopeptide repeat domain"/>
    <property type="match status" value="1"/>
</dbReference>
<gene>
    <name evidence="6" type="ORF">TrRE_jg11306</name>
</gene>
<feature type="compositionally biased region" description="Acidic residues" evidence="4">
    <location>
        <begin position="74"/>
        <end position="85"/>
    </location>
</feature>
<dbReference type="InterPro" id="IPR041243">
    <property type="entry name" value="STI1/HOP_DP"/>
</dbReference>
<reference evidence="6" key="1">
    <citation type="submission" date="2022-07" db="EMBL/GenBank/DDBJ databases">
        <title>Genome analysis of Parmales, a sister group of diatoms, reveals the evolutionary specialization of diatoms from phago-mixotrophs to photoautotrophs.</title>
        <authorList>
            <person name="Ban H."/>
            <person name="Sato S."/>
            <person name="Yoshikawa S."/>
            <person name="Kazumasa Y."/>
            <person name="Nakamura Y."/>
            <person name="Ichinomiya M."/>
            <person name="Saitoh K."/>
            <person name="Sato N."/>
            <person name="Blanc-Mathieu R."/>
            <person name="Endo H."/>
            <person name="Kuwata A."/>
            <person name="Ogata H."/>
        </authorList>
    </citation>
    <scope>NUCLEOTIDE SEQUENCE</scope>
</reference>
<feature type="repeat" description="TPR" evidence="3">
    <location>
        <begin position="96"/>
        <end position="129"/>
    </location>
</feature>
<evidence type="ECO:0000256" key="4">
    <source>
        <dbReference type="SAM" id="MobiDB-lite"/>
    </source>
</evidence>
<dbReference type="Pfam" id="PF17830">
    <property type="entry name" value="STI1-HOP_DP"/>
    <property type="match status" value="1"/>
</dbReference>
<dbReference type="GO" id="GO:0016020">
    <property type="term" value="C:membrane"/>
    <property type="evidence" value="ECO:0007669"/>
    <property type="project" value="TreeGrafter"/>
</dbReference>
<evidence type="ECO:0000256" key="2">
    <source>
        <dbReference type="ARBA" id="ARBA00022803"/>
    </source>
</evidence>
<evidence type="ECO:0000313" key="7">
    <source>
        <dbReference type="Proteomes" id="UP001165082"/>
    </source>
</evidence>
<keyword evidence="1" id="KW-0677">Repeat</keyword>
<evidence type="ECO:0000259" key="5">
    <source>
        <dbReference type="Pfam" id="PF17830"/>
    </source>
</evidence>
<comment type="caution">
    <text evidence="6">The sequence shown here is derived from an EMBL/GenBank/DDBJ whole genome shotgun (WGS) entry which is preliminary data.</text>
</comment>
<dbReference type="Gene3D" id="1.10.260.100">
    <property type="match status" value="1"/>
</dbReference>
<dbReference type="PANTHER" id="PTHR45831:SF2">
    <property type="entry name" value="LD24721P"/>
    <property type="match status" value="1"/>
</dbReference>
<dbReference type="PROSITE" id="PS50005">
    <property type="entry name" value="TPR"/>
    <property type="match status" value="1"/>
</dbReference>
<proteinExistence type="predicted"/>
<dbReference type="InterPro" id="IPR019734">
    <property type="entry name" value="TPR_rpt"/>
</dbReference>
<dbReference type="EMBL" id="BRXZ01003502">
    <property type="protein sequence ID" value="GMH56003.1"/>
    <property type="molecule type" value="Genomic_DNA"/>
</dbReference>
<dbReference type="InterPro" id="IPR047150">
    <property type="entry name" value="SGT"/>
</dbReference>
<feature type="compositionally biased region" description="Basic and acidic residues" evidence="4">
    <location>
        <begin position="86"/>
        <end position="102"/>
    </location>
</feature>
<dbReference type="GO" id="GO:0006620">
    <property type="term" value="P:post-translational protein targeting to endoplasmic reticulum membrane"/>
    <property type="evidence" value="ECO:0007669"/>
    <property type="project" value="TreeGrafter"/>
</dbReference>
<dbReference type="Pfam" id="PF13414">
    <property type="entry name" value="TPR_11"/>
    <property type="match status" value="1"/>
</dbReference>
<dbReference type="InterPro" id="IPR011990">
    <property type="entry name" value="TPR-like_helical_dom_sf"/>
</dbReference>
<sequence length="223" mass="24356">MKEYLTDPAFMAKIKTLQTNPNALQGMLGDPRIMEVLSMALGGNVSFGGPDGSADDPPPAAAPKKKEPEPAPEPAEEDTSWMTEEELAKHNQKKESVKRKNEGNELYKKKEFQQAIAKYDEAISLDDTNMTFLNNKAAVYFSMKEYDTCIQTCADALSIGKANFAPFEDRAKGLTRMGKCHQKNGQLGEAIEAYKAAQLEVSVTVTVTTQTPPKGQPGDYADG</sequence>
<dbReference type="AlphaFoldDB" id="A0A9W6ZRV8"/>
<organism evidence="6 7">
    <name type="scientific">Triparma retinervis</name>
    <dbReference type="NCBI Taxonomy" id="2557542"/>
    <lineage>
        <taxon>Eukaryota</taxon>
        <taxon>Sar</taxon>
        <taxon>Stramenopiles</taxon>
        <taxon>Ochrophyta</taxon>
        <taxon>Bolidophyceae</taxon>
        <taxon>Parmales</taxon>
        <taxon>Triparmaceae</taxon>
        <taxon>Triparma</taxon>
    </lineage>
</organism>
<keyword evidence="7" id="KW-1185">Reference proteome</keyword>
<dbReference type="SUPFAM" id="SSF48452">
    <property type="entry name" value="TPR-like"/>
    <property type="match status" value="1"/>
</dbReference>
<dbReference type="GO" id="GO:0072380">
    <property type="term" value="C:TRC complex"/>
    <property type="evidence" value="ECO:0007669"/>
    <property type="project" value="TreeGrafter"/>
</dbReference>
<feature type="region of interest" description="Disordered" evidence="4">
    <location>
        <begin position="47"/>
        <end position="102"/>
    </location>
</feature>
<dbReference type="Proteomes" id="UP001165082">
    <property type="component" value="Unassembled WGS sequence"/>
</dbReference>